<dbReference type="Proteomes" id="UP001055804">
    <property type="component" value="Unassembled WGS sequence"/>
</dbReference>
<accession>A0A9J6P801</accession>
<keyword evidence="2" id="KW-1185">Reference proteome</keyword>
<dbReference type="RefSeq" id="WP_269331489.1">
    <property type="nucleotide sequence ID" value="NZ_JAMZFT010000001.1"/>
</dbReference>
<gene>
    <name evidence="1" type="ORF">NJQ99_03915</name>
</gene>
<proteinExistence type="predicted"/>
<comment type="caution">
    <text evidence="1">The sequence shown here is derived from an EMBL/GenBank/DDBJ whole genome shotgun (WGS) entry which is preliminary data.</text>
</comment>
<organism evidence="1 2">
    <name type="scientific">Futiania mangrovi</name>
    <dbReference type="NCBI Taxonomy" id="2959716"/>
    <lineage>
        <taxon>Bacteria</taxon>
        <taxon>Pseudomonadati</taxon>
        <taxon>Pseudomonadota</taxon>
        <taxon>Alphaproteobacteria</taxon>
        <taxon>Futianiales</taxon>
        <taxon>Futianiaceae</taxon>
        <taxon>Futiania</taxon>
    </lineage>
</organism>
<protein>
    <submittedName>
        <fullName evidence="1">Uncharacterized protein</fullName>
    </submittedName>
</protein>
<evidence type="ECO:0000313" key="2">
    <source>
        <dbReference type="Proteomes" id="UP001055804"/>
    </source>
</evidence>
<name>A0A9J6P801_9PROT</name>
<sequence length="294" mass="30543">MTPLAETAIVPFLLIALSAVVCAYAAIRQSDEGQLHLTPMPRIGDIGMHARLNETLVARAPDDTGANSGALLLRVSSLDLPEGPEPLFSAQGDVMLALAGDSAPLSIASMHDLVLTGAVVSSYLSAHRIDLTSGGAIRADVIVARAALSVDAPRFAGGALVSGGTLRLHAAQARARQIEADRLSIRPWGWAEVPAPEGWQVEDGIIRIAGDLVIRRPSVFRAPVIVGGALRVCAHVRFEGDVIAKSAFLAEAPIDLGRDGVPANLVAREQVLRAPVHGSGGLMAETAIRVGGIA</sequence>
<evidence type="ECO:0000313" key="1">
    <source>
        <dbReference type="EMBL" id="MCP1335548.1"/>
    </source>
</evidence>
<reference evidence="1" key="1">
    <citation type="submission" date="2022-06" db="EMBL/GenBank/DDBJ databases">
        <title>Isolation and Genomics of Futiania mangrovii gen. nov., sp. nov., a Rare and Metabolically-versatile member in the Class Alphaproteobacteria.</title>
        <authorList>
            <person name="Liu L."/>
            <person name="Huang W.-C."/>
            <person name="Pan J."/>
            <person name="Li J."/>
            <person name="Huang Y."/>
            <person name="Du H."/>
            <person name="Liu Y."/>
            <person name="Li M."/>
        </authorList>
    </citation>
    <scope>NUCLEOTIDE SEQUENCE</scope>
    <source>
        <strain evidence="1">FT118</strain>
    </source>
</reference>
<dbReference type="AlphaFoldDB" id="A0A9J6P801"/>
<dbReference type="EMBL" id="JAMZFT010000001">
    <property type="protein sequence ID" value="MCP1335548.1"/>
    <property type="molecule type" value="Genomic_DNA"/>
</dbReference>